<reference evidence="2 3" key="1">
    <citation type="journal article" date="2011" name="PLoS ONE">
        <title>The entomopathogenic bacterial endosymbionts xenorhabdus and photorhabdus: convergent lifestyles from divergent genomes.</title>
        <authorList>
            <person name="Chaston J.M."/>
            <person name="Suen G."/>
            <person name="Tucker S.L."/>
            <person name="Andersen A.W."/>
            <person name="Bhasin A."/>
            <person name="Bode E."/>
            <person name="Bode H.B."/>
            <person name="Brachmann A.O."/>
            <person name="Cowles C.E."/>
            <person name="Cowles K.N."/>
            <person name="Darby C."/>
            <person name="de Leon L."/>
            <person name="Drace K."/>
            <person name="Du Z."/>
            <person name="Givaudan A."/>
            <person name="Herbert Tran E.E."/>
            <person name="Jewell K.A."/>
            <person name="Knack J.J."/>
            <person name="Krasomil-Osterfeld K.C."/>
            <person name="Kukor R."/>
            <person name="Lanois A."/>
            <person name="Latreille P."/>
            <person name="Leimgruber N.K."/>
            <person name="Lipke C.M."/>
            <person name="Liu R."/>
            <person name="Lu X."/>
            <person name="Martens E.C."/>
            <person name="Marri P.R."/>
            <person name="Medigue C."/>
            <person name="Menard M.L."/>
            <person name="Miller N.M."/>
            <person name="Morales-Soto N."/>
            <person name="Norton S."/>
            <person name="Ogier J.C."/>
            <person name="Orchard S.S."/>
            <person name="Park D."/>
            <person name="Park Y."/>
            <person name="Qurollo B.A."/>
            <person name="Sugar D.R."/>
            <person name="Richards G.R."/>
            <person name="Rouy Z."/>
            <person name="Slominski B."/>
            <person name="Slominski K."/>
            <person name="Snyder H."/>
            <person name="Tjaden B.C."/>
            <person name="van der Hoeven R."/>
            <person name="Welch R.D."/>
            <person name="Wheeler C."/>
            <person name="Xiang B."/>
            <person name="Barbazuk B."/>
            <person name="Gaudriault S."/>
            <person name="Goodner B."/>
            <person name="Slater S.C."/>
            <person name="Forst S."/>
            <person name="Goldman B.S."/>
            <person name="Goodrich-Blair H."/>
        </authorList>
    </citation>
    <scope>NUCLEOTIDE SEQUENCE [LARGE SCALE GENOMIC DNA]</scope>
    <source>
        <strain evidence="3">ATCC 19061 / DSM 3370 / CCUG 14189 / LMG 1036 / NCIMB 9965 / AN6</strain>
    </source>
</reference>
<evidence type="ECO:0000313" key="2">
    <source>
        <dbReference type="EMBL" id="CBJ92106.1"/>
    </source>
</evidence>
<keyword evidence="1" id="KW-1133">Transmembrane helix</keyword>
<organism evidence="2 3">
    <name type="scientific">Xenorhabdus nematophila (strain ATCC 19061 / DSM 3370 / CCUG 14189 / LMG 1036 / NCIMB 9965 / AN6)</name>
    <dbReference type="NCBI Taxonomy" id="406817"/>
    <lineage>
        <taxon>Bacteria</taxon>
        <taxon>Pseudomonadati</taxon>
        <taxon>Pseudomonadota</taxon>
        <taxon>Gammaproteobacteria</taxon>
        <taxon>Enterobacterales</taxon>
        <taxon>Morganellaceae</taxon>
        <taxon>Xenorhabdus</taxon>
    </lineage>
</organism>
<keyword evidence="3" id="KW-1185">Reference proteome</keyword>
<dbReference type="AlphaFoldDB" id="D3VCS1"/>
<sequence>MFYQAILRHLLALFLSGTVFLILDRKQIGKEEIGYTPQTFGCYIAVLAR</sequence>
<evidence type="ECO:0000256" key="1">
    <source>
        <dbReference type="SAM" id="Phobius"/>
    </source>
</evidence>
<accession>D3VCS1</accession>
<dbReference type="HOGENOM" id="CLU_3142368_0_0_6"/>
<evidence type="ECO:0000313" key="3">
    <source>
        <dbReference type="Proteomes" id="UP000008075"/>
    </source>
</evidence>
<gene>
    <name evidence="2" type="ordered locus">XNC1_4081</name>
</gene>
<feature type="transmembrane region" description="Helical" evidence="1">
    <location>
        <begin position="6"/>
        <end position="23"/>
    </location>
</feature>
<dbReference type="STRING" id="406817.XNC1_4081"/>
<name>D3VCS1_XENNA</name>
<dbReference type="KEGG" id="xne:XNC1_4081"/>
<dbReference type="Proteomes" id="UP000008075">
    <property type="component" value="Chromosome"/>
</dbReference>
<protein>
    <submittedName>
        <fullName evidence="2">Uncharacterized protein</fullName>
    </submittedName>
</protein>
<dbReference type="EMBL" id="FN667742">
    <property type="protein sequence ID" value="CBJ92106.1"/>
    <property type="molecule type" value="Genomic_DNA"/>
</dbReference>
<keyword evidence="1" id="KW-0472">Membrane</keyword>
<proteinExistence type="predicted"/>
<keyword evidence="1" id="KW-0812">Transmembrane</keyword>